<feature type="transmembrane region" description="Helical" evidence="1">
    <location>
        <begin position="186"/>
        <end position="206"/>
    </location>
</feature>
<dbReference type="EMBL" id="FUXK01000017">
    <property type="protein sequence ID" value="SJZ95185.1"/>
    <property type="molecule type" value="Genomic_DNA"/>
</dbReference>
<accession>A0A1T4PUD3</accession>
<dbReference type="RefSeq" id="WP_025070239.1">
    <property type="nucleotide sequence ID" value="NZ_FUXK01000017.1"/>
</dbReference>
<dbReference type="Proteomes" id="UP000190065">
    <property type="component" value="Unassembled WGS sequence"/>
</dbReference>
<feature type="transmembrane region" description="Helical" evidence="1">
    <location>
        <begin position="157"/>
        <end position="174"/>
    </location>
</feature>
<gene>
    <name evidence="3" type="ORF">SAMN02745202_01564</name>
</gene>
<evidence type="ECO:0000259" key="2">
    <source>
        <dbReference type="Pfam" id="PF07693"/>
    </source>
</evidence>
<name>A0A1T4PUD3_9BACT</name>
<keyword evidence="1" id="KW-1133">Transmembrane helix</keyword>
<sequence>MKDNFPRFIVDKPQGEDVFEGQSQTKLAKNISDYILSADKEEAEKDDQTCIPRIIGIEGSWGAGKSNVVRKVENQLPQSYYTFTYDSWGHQEDLQRRSILETLVNKLINDKVLHGEVSIKMRNGKSYTDEWSNQLALLLSNKTTTITKSTPKLSGPAIWGIIIIGLYAILNGFWELLPSIYPKLEMCFGLGLLFEISPLLLGVGIACHYRFCKGRAWEEVFTLLTRKSDNTIDEQFTSSEEPSVTEFKNWLQVISDQLEKKESPKKKVIIVFDNMDRLPSDKVIQLWSLIHTFFAGSDFKNIWAIIPFDYIHLCEAVLSSDKENATKFKQFINKTFPIVFTVPKPVITDYRKLFKTFFEKAFGKGEHDEEHICQVFMCLEESPNPRTVICFINELVALRLQWPNKKFRLQNLALYVLKKGYILHNKEKSLEEKLLSNELFDKVKSFYPQTDSVRVQLCQFAYGIEDEELAGELPLRNVLLSLINNGNYISEYAGSPHFVPVLESILTSTSITKDSLANAVKSFNSLDTSNFNEEEQERLNKKWDALANMKSEIDFTEIENDETIHTLIQKISENCAKRLLKSYCSKISKCSLTNGADYYIVLNNLQEAIGNTYKEIDIIGMLQERKVTPKIFEEYVNAAGENYPIFKVSTDNQLLNEYVLDNTLKGLDSTIFMFQLVLKDPLYNFSVLRNKLSERIEHWPNDDVIFVFPHL</sequence>
<dbReference type="Pfam" id="PF07693">
    <property type="entry name" value="KAP_NTPase"/>
    <property type="match status" value="1"/>
</dbReference>
<evidence type="ECO:0000313" key="4">
    <source>
        <dbReference type="Proteomes" id="UP000190065"/>
    </source>
</evidence>
<dbReference type="AlphaFoldDB" id="A0A1T4PUD3"/>
<keyword evidence="1" id="KW-0812">Transmembrane</keyword>
<dbReference type="InterPro" id="IPR011646">
    <property type="entry name" value="KAP_P-loop"/>
</dbReference>
<evidence type="ECO:0000256" key="1">
    <source>
        <dbReference type="SAM" id="Phobius"/>
    </source>
</evidence>
<dbReference type="STRING" id="28136.SAMN02745202_01564"/>
<dbReference type="SUPFAM" id="SSF52540">
    <property type="entry name" value="P-loop containing nucleoside triphosphate hydrolases"/>
    <property type="match status" value="1"/>
</dbReference>
<reference evidence="3 4" key="1">
    <citation type="submission" date="2017-02" db="EMBL/GenBank/DDBJ databases">
        <authorList>
            <person name="Peterson S.W."/>
        </authorList>
    </citation>
    <scope>NUCLEOTIDE SEQUENCE [LARGE SCALE GENOMIC DNA]</scope>
    <source>
        <strain evidence="3 4">ATCC 43324</strain>
    </source>
</reference>
<protein>
    <submittedName>
        <fullName evidence="3">KAP family P-loop domain-containing protein</fullName>
    </submittedName>
</protein>
<keyword evidence="1" id="KW-0472">Membrane</keyword>
<feature type="domain" description="KAP NTPase" evidence="2">
    <location>
        <begin position="52"/>
        <end position="398"/>
    </location>
</feature>
<proteinExistence type="predicted"/>
<dbReference type="InterPro" id="IPR027417">
    <property type="entry name" value="P-loop_NTPase"/>
</dbReference>
<evidence type="ECO:0000313" key="3">
    <source>
        <dbReference type="EMBL" id="SJZ95185.1"/>
    </source>
</evidence>
<organism evidence="3 4">
    <name type="scientific">Segatella oulorum</name>
    <dbReference type="NCBI Taxonomy" id="28136"/>
    <lineage>
        <taxon>Bacteria</taxon>
        <taxon>Pseudomonadati</taxon>
        <taxon>Bacteroidota</taxon>
        <taxon>Bacteroidia</taxon>
        <taxon>Bacteroidales</taxon>
        <taxon>Prevotellaceae</taxon>
        <taxon>Segatella</taxon>
    </lineage>
</organism>